<keyword evidence="1" id="KW-0175">Coiled coil</keyword>
<dbReference type="EMBL" id="NESQ01000213">
    <property type="protein sequence ID" value="PUU75820.1"/>
    <property type="molecule type" value="Genomic_DNA"/>
</dbReference>
<dbReference type="OrthoDB" id="5358110at2759"/>
<organism evidence="2 3">
    <name type="scientific">Tuber borchii</name>
    <name type="common">White truffle</name>
    <dbReference type="NCBI Taxonomy" id="42251"/>
    <lineage>
        <taxon>Eukaryota</taxon>
        <taxon>Fungi</taxon>
        <taxon>Dikarya</taxon>
        <taxon>Ascomycota</taxon>
        <taxon>Pezizomycotina</taxon>
        <taxon>Pezizomycetes</taxon>
        <taxon>Pezizales</taxon>
        <taxon>Tuberaceae</taxon>
        <taxon>Tuber</taxon>
    </lineage>
</organism>
<evidence type="ECO:0000313" key="2">
    <source>
        <dbReference type="EMBL" id="PUU75820.1"/>
    </source>
</evidence>
<dbReference type="AlphaFoldDB" id="A0A2T6ZK04"/>
<keyword evidence="3" id="KW-1185">Reference proteome</keyword>
<evidence type="ECO:0000313" key="3">
    <source>
        <dbReference type="Proteomes" id="UP000244722"/>
    </source>
</evidence>
<name>A0A2T6ZK04_TUBBO</name>
<protein>
    <submittedName>
        <fullName evidence="2">Uncharacterized protein</fullName>
    </submittedName>
</protein>
<comment type="caution">
    <text evidence="2">The sequence shown here is derived from an EMBL/GenBank/DDBJ whole genome shotgun (WGS) entry which is preliminary data.</text>
</comment>
<dbReference type="Proteomes" id="UP000244722">
    <property type="component" value="Unassembled WGS sequence"/>
</dbReference>
<reference evidence="2 3" key="1">
    <citation type="submission" date="2017-04" db="EMBL/GenBank/DDBJ databases">
        <title>Draft genome sequence of Tuber borchii Vittad., a whitish edible truffle.</title>
        <authorList>
            <consortium name="DOE Joint Genome Institute"/>
            <person name="Murat C."/>
            <person name="Kuo A."/>
            <person name="Barry K.W."/>
            <person name="Clum A."/>
            <person name="Dockter R.B."/>
            <person name="Fauchery L."/>
            <person name="Iotti M."/>
            <person name="Kohler A."/>
            <person name="Labutti K."/>
            <person name="Lindquist E.A."/>
            <person name="Lipzen A."/>
            <person name="Ohm R.A."/>
            <person name="Wang M."/>
            <person name="Grigoriev I.V."/>
            <person name="Zambonelli A."/>
            <person name="Martin F.M."/>
        </authorList>
    </citation>
    <scope>NUCLEOTIDE SEQUENCE [LARGE SCALE GENOMIC DNA]</scope>
    <source>
        <strain evidence="2 3">Tbo3840</strain>
    </source>
</reference>
<gene>
    <name evidence="2" type="ORF">B9Z19DRAFT_992945</name>
</gene>
<feature type="coiled-coil region" evidence="1">
    <location>
        <begin position="37"/>
        <end position="64"/>
    </location>
</feature>
<proteinExistence type="predicted"/>
<evidence type="ECO:0000256" key="1">
    <source>
        <dbReference type="SAM" id="Coils"/>
    </source>
</evidence>
<sequence>MISRMATYTCHRCVFGRLLRSAFQLRFQSSVGPKFLADGLLRRAQQLSNEHSGLEKQLADSYDKKLATRAGRLASVSQSLKEYQDAIAACSQSLFISS</sequence>
<accession>A0A2T6ZK04</accession>